<gene>
    <name evidence="9" type="ORF">EQM06_07805</name>
</gene>
<evidence type="ECO:0000256" key="7">
    <source>
        <dbReference type="RuleBase" id="RU362028"/>
    </source>
</evidence>
<evidence type="ECO:0000256" key="6">
    <source>
        <dbReference type="PROSITE-ProRule" id="PRU00182"/>
    </source>
</evidence>
<evidence type="ECO:0000256" key="4">
    <source>
        <dbReference type="ARBA" id="ARBA00023235"/>
    </source>
</evidence>
<reference evidence="9 10" key="1">
    <citation type="submission" date="2019-01" db="EMBL/GenBank/DDBJ databases">
        <title>Draft genomes of a novel of Aminipila strains.</title>
        <authorList>
            <person name="Ma S."/>
        </authorList>
    </citation>
    <scope>NUCLEOTIDE SEQUENCE [LARGE SCALE GENOMIC DNA]</scope>
    <source>
        <strain evidence="10">JN-39</strain>
    </source>
</reference>
<dbReference type="InterPro" id="IPR020103">
    <property type="entry name" value="PsdUridine_synth_cat_dom_sf"/>
</dbReference>
<dbReference type="InterPro" id="IPR050188">
    <property type="entry name" value="RluA_PseudoU_synthase"/>
</dbReference>
<feature type="domain" description="RNA-binding S4" evidence="8">
    <location>
        <begin position="18"/>
        <end position="83"/>
    </location>
</feature>
<name>A0A410PW82_9FIRM</name>
<evidence type="ECO:0000313" key="10">
    <source>
        <dbReference type="Proteomes" id="UP000287601"/>
    </source>
</evidence>
<comment type="similarity">
    <text evidence="2 7">Belongs to the pseudouridine synthase RluA family.</text>
</comment>
<dbReference type="GO" id="GO:0000455">
    <property type="term" value="P:enzyme-directed rRNA pseudouridine synthesis"/>
    <property type="evidence" value="ECO:0007669"/>
    <property type="project" value="UniProtKB-ARBA"/>
</dbReference>
<dbReference type="EMBL" id="CP035281">
    <property type="protein sequence ID" value="QAT43150.1"/>
    <property type="molecule type" value="Genomic_DNA"/>
</dbReference>
<keyword evidence="4 7" id="KW-0413">Isomerase</keyword>
<keyword evidence="10" id="KW-1185">Reference proteome</keyword>
<evidence type="ECO:0000259" key="8">
    <source>
        <dbReference type="SMART" id="SM00363"/>
    </source>
</evidence>
<dbReference type="SUPFAM" id="SSF55120">
    <property type="entry name" value="Pseudouridine synthase"/>
    <property type="match status" value="1"/>
</dbReference>
<dbReference type="PROSITE" id="PS50889">
    <property type="entry name" value="S4"/>
    <property type="match status" value="1"/>
</dbReference>
<dbReference type="SUPFAM" id="SSF55174">
    <property type="entry name" value="Alpha-L RNA-binding motif"/>
    <property type="match status" value="1"/>
</dbReference>
<feature type="active site" evidence="5">
    <location>
        <position position="143"/>
    </location>
</feature>
<dbReference type="InterPro" id="IPR002942">
    <property type="entry name" value="S4_RNA-bd"/>
</dbReference>
<dbReference type="Pfam" id="PF00849">
    <property type="entry name" value="PseudoU_synth_2"/>
    <property type="match status" value="1"/>
</dbReference>
<comment type="catalytic activity">
    <reaction evidence="1 7">
        <text>a uridine in RNA = a pseudouridine in RNA</text>
        <dbReference type="Rhea" id="RHEA:48348"/>
        <dbReference type="Rhea" id="RHEA-COMP:12068"/>
        <dbReference type="Rhea" id="RHEA-COMP:12069"/>
        <dbReference type="ChEBI" id="CHEBI:65314"/>
        <dbReference type="ChEBI" id="CHEBI:65315"/>
    </reaction>
</comment>
<evidence type="ECO:0000256" key="1">
    <source>
        <dbReference type="ARBA" id="ARBA00000073"/>
    </source>
</evidence>
<dbReference type="OrthoDB" id="9807829at2"/>
<dbReference type="SMART" id="SM00363">
    <property type="entry name" value="S4"/>
    <property type="match status" value="1"/>
</dbReference>
<dbReference type="InterPro" id="IPR006145">
    <property type="entry name" value="PsdUridine_synth_RsuA/RluA"/>
</dbReference>
<dbReference type="GO" id="GO:0120159">
    <property type="term" value="F:rRNA pseudouridine synthase activity"/>
    <property type="evidence" value="ECO:0007669"/>
    <property type="project" value="UniProtKB-ARBA"/>
</dbReference>
<accession>A0A410PW82</accession>
<evidence type="ECO:0000256" key="5">
    <source>
        <dbReference type="PIRSR" id="PIRSR606225-1"/>
    </source>
</evidence>
<organism evidence="9 10">
    <name type="scientific">Aminipila luticellarii</name>
    <dbReference type="NCBI Taxonomy" id="2507160"/>
    <lineage>
        <taxon>Bacteria</taxon>
        <taxon>Bacillati</taxon>
        <taxon>Bacillota</taxon>
        <taxon>Clostridia</taxon>
        <taxon>Peptostreptococcales</taxon>
        <taxon>Anaerovoracaceae</taxon>
        <taxon>Aminipila</taxon>
    </lineage>
</organism>
<dbReference type="Pfam" id="PF01479">
    <property type="entry name" value="S4"/>
    <property type="match status" value="1"/>
</dbReference>
<dbReference type="AlphaFoldDB" id="A0A410PW82"/>
<dbReference type="InterPro" id="IPR036986">
    <property type="entry name" value="S4_RNA-bd_sf"/>
</dbReference>
<evidence type="ECO:0000256" key="2">
    <source>
        <dbReference type="ARBA" id="ARBA00010876"/>
    </source>
</evidence>
<dbReference type="CDD" id="cd00165">
    <property type="entry name" value="S4"/>
    <property type="match status" value="1"/>
</dbReference>
<dbReference type="Proteomes" id="UP000287601">
    <property type="component" value="Chromosome"/>
</dbReference>
<dbReference type="Gene3D" id="3.10.290.10">
    <property type="entry name" value="RNA-binding S4 domain"/>
    <property type="match status" value="1"/>
</dbReference>
<dbReference type="KEGG" id="amij:EQM06_07805"/>
<dbReference type="EC" id="5.4.99.-" evidence="7"/>
<comment type="function">
    <text evidence="7">Responsible for synthesis of pseudouridine from uracil.</text>
</comment>
<dbReference type="Gene3D" id="3.30.2350.10">
    <property type="entry name" value="Pseudouridine synthase"/>
    <property type="match status" value="1"/>
</dbReference>
<dbReference type="InterPro" id="IPR006225">
    <property type="entry name" value="PsdUridine_synth_RluC/D"/>
</dbReference>
<evidence type="ECO:0000256" key="3">
    <source>
        <dbReference type="ARBA" id="ARBA00022884"/>
    </source>
</evidence>
<dbReference type="FunFam" id="3.30.2350.10:FF:000006">
    <property type="entry name" value="Pseudouridine synthase"/>
    <property type="match status" value="1"/>
</dbReference>
<dbReference type="PANTHER" id="PTHR21600:SF44">
    <property type="entry name" value="RIBOSOMAL LARGE SUBUNIT PSEUDOURIDINE SYNTHASE D"/>
    <property type="match status" value="1"/>
</dbReference>
<dbReference type="InterPro" id="IPR006224">
    <property type="entry name" value="PsdUridine_synth_RluA-like_CS"/>
</dbReference>
<keyword evidence="3 6" id="KW-0694">RNA-binding</keyword>
<dbReference type="PANTHER" id="PTHR21600">
    <property type="entry name" value="MITOCHONDRIAL RNA PSEUDOURIDINE SYNTHASE"/>
    <property type="match status" value="1"/>
</dbReference>
<protein>
    <recommendedName>
        <fullName evidence="7">Pseudouridine synthase</fullName>
        <ecNumber evidence="7">5.4.99.-</ecNumber>
    </recommendedName>
</protein>
<sequence length="312" mass="35227">MCEKNSFEIIMDEKLEGTRIDLALSLAYEEKSRSFFQKLLETGNININGQPADSKKYKVKSGDVICVMMPEPKLLTVEPENIPLDIYYEDQDVLVVNKPKGMVVHPANGNESGTLVNAVLYHCGDSLSSINGVIRPGIVHRIDKDTSGLLMVAKNDKAHNCLAKQLAEHSITRAYRAIVYHNFSEDQGIVDKPIGRDPRDRMKQAVTDINSKQAITHYRVLERFGRFTLIEARLETGRTHQIRVHMAYIKHPLLGDMVYGPKKKILGADTQMLHAKILGFKHPATGEYMEFESPLPDEFEAVLQKLRKEKNG</sequence>
<dbReference type="PROSITE" id="PS01129">
    <property type="entry name" value="PSI_RLU"/>
    <property type="match status" value="1"/>
</dbReference>
<dbReference type="RefSeq" id="WP_128745798.1">
    <property type="nucleotide sequence ID" value="NZ_CP035281.1"/>
</dbReference>
<dbReference type="CDD" id="cd02869">
    <property type="entry name" value="PseudoU_synth_RluA_like"/>
    <property type="match status" value="1"/>
</dbReference>
<dbReference type="NCBIfam" id="TIGR00005">
    <property type="entry name" value="rluA_subfam"/>
    <property type="match status" value="1"/>
</dbReference>
<evidence type="ECO:0000313" key="9">
    <source>
        <dbReference type="EMBL" id="QAT43150.1"/>
    </source>
</evidence>
<dbReference type="GO" id="GO:0003723">
    <property type="term" value="F:RNA binding"/>
    <property type="evidence" value="ECO:0007669"/>
    <property type="project" value="UniProtKB-KW"/>
</dbReference>
<proteinExistence type="inferred from homology"/>